<sequence length="60" mass="6458">MTDTTPDTNPPADRFNFGLVHDVFQVLEAHGYERGSNQAVGHAVGILMGLVKAYEGGEAR</sequence>
<organism evidence="1 2">
    <name type="scientific">Streptomyces dengpaensis</name>
    <dbReference type="NCBI Taxonomy" id="2049881"/>
    <lineage>
        <taxon>Bacteria</taxon>
        <taxon>Bacillati</taxon>
        <taxon>Actinomycetota</taxon>
        <taxon>Actinomycetes</taxon>
        <taxon>Kitasatosporales</taxon>
        <taxon>Streptomycetaceae</taxon>
        <taxon>Streptomyces</taxon>
    </lineage>
</organism>
<evidence type="ECO:0000313" key="1">
    <source>
        <dbReference type="EMBL" id="AVH58653.1"/>
    </source>
</evidence>
<reference evidence="1 2" key="1">
    <citation type="submission" date="2018-02" db="EMBL/GenBank/DDBJ databases">
        <title>Complete genome sequence of Streptomyces dengpaensis, the producer of angucyclines.</title>
        <authorList>
            <person name="Yumei L."/>
        </authorList>
    </citation>
    <scope>NUCLEOTIDE SEQUENCE [LARGE SCALE GENOMIC DNA]</scope>
    <source>
        <strain evidence="1 2">XZHG99</strain>
    </source>
</reference>
<protein>
    <submittedName>
        <fullName evidence="1">Uncharacterized protein</fullName>
    </submittedName>
</protein>
<dbReference type="Proteomes" id="UP000238413">
    <property type="component" value="Chromosome"/>
</dbReference>
<proteinExistence type="predicted"/>
<accession>A0ABM6SW38</accession>
<evidence type="ECO:0000313" key="2">
    <source>
        <dbReference type="Proteomes" id="UP000238413"/>
    </source>
</evidence>
<keyword evidence="2" id="KW-1185">Reference proteome</keyword>
<name>A0ABM6SW38_9ACTN</name>
<dbReference type="EMBL" id="CP026652">
    <property type="protein sequence ID" value="AVH58653.1"/>
    <property type="molecule type" value="Genomic_DNA"/>
</dbReference>
<gene>
    <name evidence="1" type="ORF">C4B68_26055</name>
</gene>
<dbReference type="RefSeq" id="WP_099499377.1">
    <property type="nucleotide sequence ID" value="NZ_CP026652.1"/>
</dbReference>